<gene>
    <name evidence="2" type="ORF">DFR56_1148</name>
</gene>
<comment type="caution">
    <text evidence="2">The sequence shown here is derived from an EMBL/GenBank/DDBJ whole genome shotgun (WGS) entry which is preliminary data.</text>
</comment>
<keyword evidence="1" id="KW-0472">Membrane</keyword>
<dbReference type="Proteomes" id="UP000247978">
    <property type="component" value="Unassembled WGS sequence"/>
</dbReference>
<proteinExistence type="predicted"/>
<dbReference type="AlphaFoldDB" id="A0A2V3VRF0"/>
<keyword evidence="1" id="KW-1133">Transmembrane helix</keyword>
<feature type="transmembrane region" description="Helical" evidence="1">
    <location>
        <begin position="72"/>
        <end position="95"/>
    </location>
</feature>
<sequence length="213" mass="24963">MASTSIFISIAIMIVSFIGGLSFFYVSSYQPRKVKKQQLDQLMSFLINYIIYIWIGKVLAHFTTFIKDPLAVLAYPSNSTAFYYATILIVVHLLYRMRHKKAEMFIVLQTSLPVFLSASFLYEFLQVIVAKNQISWGYLTLLMVFILLYLFMQGKGSIRNRSLIIFYMWIFGQFLLSFYSNITIFDYMISPIFLICLFVIVLFFQMFNRKGKV</sequence>
<accession>A0A2V3VRF0</accession>
<feature type="transmembrane region" description="Helical" evidence="1">
    <location>
        <begin position="188"/>
        <end position="207"/>
    </location>
</feature>
<organism evidence="2 3">
    <name type="scientific">Pseudogracilibacillus auburnensis</name>
    <dbReference type="NCBI Taxonomy" id="1494959"/>
    <lineage>
        <taxon>Bacteria</taxon>
        <taxon>Bacillati</taxon>
        <taxon>Bacillota</taxon>
        <taxon>Bacilli</taxon>
        <taxon>Bacillales</taxon>
        <taxon>Bacillaceae</taxon>
        <taxon>Pseudogracilibacillus</taxon>
    </lineage>
</organism>
<keyword evidence="3" id="KW-1185">Reference proteome</keyword>
<feature type="transmembrane region" description="Helical" evidence="1">
    <location>
        <begin position="46"/>
        <end position="66"/>
    </location>
</feature>
<feature type="transmembrane region" description="Helical" evidence="1">
    <location>
        <begin position="102"/>
        <end position="122"/>
    </location>
</feature>
<reference evidence="2 3" key="1">
    <citation type="submission" date="2018-05" db="EMBL/GenBank/DDBJ databases">
        <title>Genomic Encyclopedia of Type Strains, Phase IV (KMG-IV): sequencing the most valuable type-strain genomes for metagenomic binning, comparative biology and taxonomic classification.</title>
        <authorList>
            <person name="Goeker M."/>
        </authorList>
    </citation>
    <scope>NUCLEOTIDE SEQUENCE [LARGE SCALE GENOMIC DNA]</scope>
    <source>
        <strain evidence="2 3">DSM 28556</strain>
    </source>
</reference>
<dbReference type="EMBL" id="QJJQ01000014">
    <property type="protein sequence ID" value="PXW83724.1"/>
    <property type="molecule type" value="Genomic_DNA"/>
</dbReference>
<dbReference type="RefSeq" id="WP_110396599.1">
    <property type="nucleotide sequence ID" value="NZ_JADIJL010000001.1"/>
</dbReference>
<keyword evidence="1" id="KW-0812">Transmembrane</keyword>
<evidence type="ECO:0000256" key="1">
    <source>
        <dbReference type="SAM" id="Phobius"/>
    </source>
</evidence>
<dbReference type="OrthoDB" id="2440835at2"/>
<protein>
    <submittedName>
        <fullName evidence="2">Uncharacterized protein</fullName>
    </submittedName>
</protein>
<evidence type="ECO:0000313" key="2">
    <source>
        <dbReference type="EMBL" id="PXW83724.1"/>
    </source>
</evidence>
<feature type="transmembrane region" description="Helical" evidence="1">
    <location>
        <begin position="134"/>
        <end position="152"/>
    </location>
</feature>
<name>A0A2V3VRF0_9BACI</name>
<evidence type="ECO:0000313" key="3">
    <source>
        <dbReference type="Proteomes" id="UP000247978"/>
    </source>
</evidence>
<feature type="transmembrane region" description="Helical" evidence="1">
    <location>
        <begin position="164"/>
        <end position="182"/>
    </location>
</feature>
<feature type="transmembrane region" description="Helical" evidence="1">
    <location>
        <begin position="6"/>
        <end position="26"/>
    </location>
</feature>